<name>A0ABV9GB35_9ACTN</name>
<evidence type="ECO:0008006" key="3">
    <source>
        <dbReference type="Google" id="ProtNLM"/>
    </source>
</evidence>
<protein>
    <recommendedName>
        <fullName evidence="3">NADP-dependent oxidoreductase domain-containing protein</fullName>
    </recommendedName>
</protein>
<keyword evidence="2" id="KW-1185">Reference proteome</keyword>
<dbReference type="EMBL" id="JBHSFE010000016">
    <property type="protein sequence ID" value="MFC4610373.1"/>
    <property type="molecule type" value="Genomic_DNA"/>
</dbReference>
<gene>
    <name evidence="1" type="ORF">ACFO9E_21550</name>
</gene>
<dbReference type="InterPro" id="IPR036812">
    <property type="entry name" value="NAD(P)_OxRdtase_dom_sf"/>
</dbReference>
<sequence length="82" mass="8747">MFVPYFPLASGRISSYHELTSPAKRLGATSAQVAPAWLLRRSPSMAVIPRAVPQANSEAAVDGSVKPMYWAVTAAKDTEALS</sequence>
<organism evidence="1 2">
    <name type="scientific">Streptomyces maoxianensis</name>
    <dbReference type="NCBI Taxonomy" id="1459942"/>
    <lineage>
        <taxon>Bacteria</taxon>
        <taxon>Bacillati</taxon>
        <taxon>Actinomycetota</taxon>
        <taxon>Actinomycetes</taxon>
        <taxon>Kitasatosporales</taxon>
        <taxon>Streptomycetaceae</taxon>
        <taxon>Streptomyces</taxon>
    </lineage>
</organism>
<dbReference type="RefSeq" id="WP_381198290.1">
    <property type="nucleotide sequence ID" value="NZ_JBHSFE010000016.1"/>
</dbReference>
<reference evidence="2" key="1">
    <citation type="journal article" date="2019" name="Int. J. Syst. Evol. Microbiol.">
        <title>The Global Catalogue of Microorganisms (GCM) 10K type strain sequencing project: providing services to taxonomists for standard genome sequencing and annotation.</title>
        <authorList>
            <consortium name="The Broad Institute Genomics Platform"/>
            <consortium name="The Broad Institute Genome Sequencing Center for Infectious Disease"/>
            <person name="Wu L."/>
            <person name="Ma J."/>
        </authorList>
    </citation>
    <scope>NUCLEOTIDE SEQUENCE [LARGE SCALE GENOMIC DNA]</scope>
    <source>
        <strain evidence="2">CGMCC 4.7139</strain>
    </source>
</reference>
<dbReference type="Proteomes" id="UP001595993">
    <property type="component" value="Unassembled WGS sequence"/>
</dbReference>
<dbReference type="Gene3D" id="3.20.20.100">
    <property type="entry name" value="NADP-dependent oxidoreductase domain"/>
    <property type="match status" value="1"/>
</dbReference>
<comment type="caution">
    <text evidence="1">The sequence shown here is derived from an EMBL/GenBank/DDBJ whole genome shotgun (WGS) entry which is preliminary data.</text>
</comment>
<evidence type="ECO:0000313" key="1">
    <source>
        <dbReference type="EMBL" id="MFC4610373.1"/>
    </source>
</evidence>
<dbReference type="SUPFAM" id="SSF51430">
    <property type="entry name" value="NAD(P)-linked oxidoreductase"/>
    <property type="match status" value="1"/>
</dbReference>
<evidence type="ECO:0000313" key="2">
    <source>
        <dbReference type="Proteomes" id="UP001595993"/>
    </source>
</evidence>
<accession>A0ABV9GB35</accession>
<proteinExistence type="predicted"/>